<dbReference type="Pfam" id="PF00990">
    <property type="entry name" value="GGDEF"/>
    <property type="match status" value="1"/>
</dbReference>
<dbReference type="InterPro" id="IPR000014">
    <property type="entry name" value="PAS"/>
</dbReference>
<dbReference type="SUPFAM" id="SSF141868">
    <property type="entry name" value="EAL domain-like"/>
    <property type="match status" value="1"/>
</dbReference>
<evidence type="ECO:0000313" key="7">
    <source>
        <dbReference type="Proteomes" id="UP001236415"/>
    </source>
</evidence>
<evidence type="ECO:0000259" key="5">
    <source>
        <dbReference type="PROSITE" id="PS50924"/>
    </source>
</evidence>
<dbReference type="PROSITE" id="PS50887">
    <property type="entry name" value="GGDEF"/>
    <property type="match status" value="1"/>
</dbReference>
<dbReference type="Gene3D" id="3.30.450.20">
    <property type="entry name" value="PAS domain"/>
    <property type="match status" value="1"/>
</dbReference>
<feature type="transmembrane region" description="Helical" evidence="1">
    <location>
        <begin position="142"/>
        <end position="166"/>
    </location>
</feature>
<dbReference type="NCBIfam" id="TIGR00229">
    <property type="entry name" value="sensory_box"/>
    <property type="match status" value="1"/>
</dbReference>
<reference evidence="6 7" key="1">
    <citation type="submission" date="2023-06" db="EMBL/GenBank/DDBJ databases">
        <title>Paenibacillus polygonum sp. nov., an endophytic bacterium, isolated from Polygonum lapathifolium L. in Nanji Wetland National Nature Reserve, South of Poyang Lake, Jiangxi Province, China.</title>
        <authorList>
            <person name="Yu Z."/>
        </authorList>
    </citation>
    <scope>NUCLEOTIDE SEQUENCE [LARGE SCALE GENOMIC DNA]</scope>
    <source>
        <strain evidence="6 7">C31</strain>
    </source>
</reference>
<dbReference type="InterPro" id="IPR029787">
    <property type="entry name" value="Nucleotide_cyclase"/>
</dbReference>
<evidence type="ECO:0000259" key="4">
    <source>
        <dbReference type="PROSITE" id="PS50887"/>
    </source>
</evidence>
<dbReference type="InterPro" id="IPR052155">
    <property type="entry name" value="Biofilm_reg_signaling"/>
</dbReference>
<evidence type="ECO:0000259" key="3">
    <source>
        <dbReference type="PROSITE" id="PS50883"/>
    </source>
</evidence>
<evidence type="ECO:0000313" key="6">
    <source>
        <dbReference type="EMBL" id="WIV19010.1"/>
    </source>
</evidence>
<gene>
    <name evidence="6" type="ORF">QPK24_22260</name>
</gene>
<dbReference type="InterPro" id="IPR035919">
    <property type="entry name" value="EAL_sf"/>
</dbReference>
<dbReference type="Pfam" id="PF00563">
    <property type="entry name" value="EAL"/>
    <property type="match status" value="1"/>
</dbReference>
<dbReference type="PROSITE" id="PS50883">
    <property type="entry name" value="EAL"/>
    <property type="match status" value="1"/>
</dbReference>
<proteinExistence type="predicted"/>
<dbReference type="SUPFAM" id="SSF55073">
    <property type="entry name" value="Nucleotide cyclase"/>
    <property type="match status" value="1"/>
</dbReference>
<feature type="domain" description="EAL" evidence="3">
    <location>
        <begin position="555"/>
        <end position="808"/>
    </location>
</feature>
<keyword evidence="7" id="KW-1185">Reference proteome</keyword>
<dbReference type="SMART" id="SM00091">
    <property type="entry name" value="PAS"/>
    <property type="match status" value="1"/>
</dbReference>
<feature type="transmembrane region" description="Helical" evidence="1">
    <location>
        <begin position="45"/>
        <end position="70"/>
    </location>
</feature>
<dbReference type="PANTHER" id="PTHR44757:SF2">
    <property type="entry name" value="BIOFILM ARCHITECTURE MAINTENANCE PROTEIN MBAA"/>
    <property type="match status" value="1"/>
</dbReference>
<feature type="domain" description="MHYT" evidence="5">
    <location>
        <begin position="10"/>
        <end position="202"/>
    </location>
</feature>
<dbReference type="EMBL" id="CP127162">
    <property type="protein sequence ID" value="WIV19010.1"/>
    <property type="molecule type" value="Genomic_DNA"/>
</dbReference>
<protein>
    <submittedName>
        <fullName evidence="6">EAL domain-containing protein</fullName>
    </submittedName>
</protein>
<dbReference type="CDD" id="cd01949">
    <property type="entry name" value="GGDEF"/>
    <property type="match status" value="1"/>
</dbReference>
<feature type="transmembrane region" description="Helical" evidence="1">
    <location>
        <begin position="12"/>
        <end position="33"/>
    </location>
</feature>
<dbReference type="Gene3D" id="3.30.70.270">
    <property type="match status" value="1"/>
</dbReference>
<feature type="transmembrane region" description="Helical" evidence="1">
    <location>
        <begin position="218"/>
        <end position="241"/>
    </location>
</feature>
<dbReference type="PROSITE" id="PS50924">
    <property type="entry name" value="MHYT"/>
    <property type="match status" value="1"/>
</dbReference>
<feature type="domain" description="GGDEF" evidence="4">
    <location>
        <begin position="412"/>
        <end position="546"/>
    </location>
</feature>
<feature type="domain" description="PAS" evidence="2">
    <location>
        <begin position="254"/>
        <end position="327"/>
    </location>
</feature>
<dbReference type="SMART" id="SM00052">
    <property type="entry name" value="EAL"/>
    <property type="match status" value="1"/>
</dbReference>
<evidence type="ECO:0000259" key="2">
    <source>
        <dbReference type="PROSITE" id="PS50112"/>
    </source>
</evidence>
<name>A0ABY8X0U9_9BACL</name>
<dbReference type="Proteomes" id="UP001236415">
    <property type="component" value="Chromosome"/>
</dbReference>
<dbReference type="InterPro" id="IPR005330">
    <property type="entry name" value="MHYT_dom"/>
</dbReference>
<keyword evidence="1" id="KW-0812">Transmembrane</keyword>
<keyword evidence="1" id="KW-1133">Transmembrane helix</keyword>
<dbReference type="InterPro" id="IPR035965">
    <property type="entry name" value="PAS-like_dom_sf"/>
</dbReference>
<feature type="transmembrane region" description="Helical" evidence="1">
    <location>
        <begin position="82"/>
        <end position="102"/>
    </location>
</feature>
<accession>A0ABY8X0U9</accession>
<dbReference type="Pfam" id="PF03707">
    <property type="entry name" value="MHYT"/>
    <property type="match status" value="3"/>
</dbReference>
<keyword evidence="1" id="KW-0472">Membrane</keyword>
<dbReference type="NCBIfam" id="TIGR00254">
    <property type="entry name" value="GGDEF"/>
    <property type="match status" value="1"/>
</dbReference>
<dbReference type="SUPFAM" id="SSF55785">
    <property type="entry name" value="PYP-like sensor domain (PAS domain)"/>
    <property type="match status" value="1"/>
</dbReference>
<evidence type="ECO:0000256" key="1">
    <source>
        <dbReference type="PROSITE-ProRule" id="PRU00244"/>
    </source>
</evidence>
<dbReference type="PANTHER" id="PTHR44757">
    <property type="entry name" value="DIGUANYLATE CYCLASE DGCP"/>
    <property type="match status" value="1"/>
</dbReference>
<sequence>MHIEHIHNSYDHFFVFFSYVIAVFASYNVLNLAKTISSSRGKSYGLWLLYGAVVMGMGIWSMHFVGMLAVNFTVPVSYNFEIIIASVLVAIIASFIALYIVVHPNVSKRRLLAGASLFAIGISTMHYIGMEAVDLKITYDPFYFTLSIVIAFAASITALGLTFYFLGDQKYRERGKKFASALLMGTGIAGMHYTGMAGARYEISLEREPAVMMIQQEWLAYFITIGSILTLALSLLGLYITRRFARQEMAKQESEKWYRSLYESNQDGIISINSEHIIIGFNPAAEKIMKINEDNYKYKPISSILPIFVFDQHEYLREMYRRSSKGEILRYESAIHHHSGEQIDLSMVNAPVLVDGNVMGNYIIARDVTEEKRIKERNHFLAFHDELTGLPNRRMFNQDLSDLIIEQQGSGNSFVVMVMDMDRFKVINDSLGHAYGDLFLQQMSKRIKQCLAGENVVISRMGGDEFAILLKEIRNEEEAVRLAEQIITEMGLPYQLKDNEYYVTASIGIAIYPQHGVDAVELQRNADMAMYEVKKQGKNNYHFFSNELNAQITERVELEGELRKSIEREEFELYYQPQFHAGEAKLIGVEALVRWNHPEKGILSPALFIPVAEEIGLITNLGTLVLREACRQMHKWHEEGGPLIPVSVNLSSQQFYQPHLARDIKKILEETGLQPAYLELEITESMMMDAETSSEILEELSSLGIRISLDDFGTGYSSLSYLKMFPINKLKIDRSFIQDIAVSDNDKAIVASIISMAQHLKMDVIAEGIETKDQLDILVASNCSEIQGYYYSRPLPAGELASTFLAPLHK</sequence>
<dbReference type="CDD" id="cd00130">
    <property type="entry name" value="PAS"/>
    <property type="match status" value="1"/>
</dbReference>
<dbReference type="Gene3D" id="3.20.20.450">
    <property type="entry name" value="EAL domain"/>
    <property type="match status" value="1"/>
</dbReference>
<dbReference type="CDD" id="cd01948">
    <property type="entry name" value="EAL"/>
    <property type="match status" value="1"/>
</dbReference>
<organism evidence="6 7">
    <name type="scientific">Paenibacillus polygoni</name>
    <dbReference type="NCBI Taxonomy" id="3050112"/>
    <lineage>
        <taxon>Bacteria</taxon>
        <taxon>Bacillati</taxon>
        <taxon>Bacillota</taxon>
        <taxon>Bacilli</taxon>
        <taxon>Bacillales</taxon>
        <taxon>Paenibacillaceae</taxon>
        <taxon>Paenibacillus</taxon>
    </lineage>
</organism>
<dbReference type="SMART" id="SM00267">
    <property type="entry name" value="GGDEF"/>
    <property type="match status" value="1"/>
</dbReference>
<feature type="transmembrane region" description="Helical" evidence="1">
    <location>
        <begin position="111"/>
        <end position="130"/>
    </location>
</feature>
<dbReference type="InterPro" id="IPR000160">
    <property type="entry name" value="GGDEF_dom"/>
</dbReference>
<dbReference type="PROSITE" id="PS50112">
    <property type="entry name" value="PAS"/>
    <property type="match status" value="1"/>
</dbReference>
<dbReference type="InterPro" id="IPR043128">
    <property type="entry name" value="Rev_trsase/Diguanyl_cyclase"/>
</dbReference>
<dbReference type="RefSeq" id="WP_285744809.1">
    <property type="nucleotide sequence ID" value="NZ_CP127162.1"/>
</dbReference>
<dbReference type="InterPro" id="IPR001633">
    <property type="entry name" value="EAL_dom"/>
</dbReference>